<dbReference type="InterPro" id="IPR054549">
    <property type="entry name" value="UVB_sens_RUS_dom"/>
</dbReference>
<dbReference type="Pfam" id="PF04884">
    <property type="entry name" value="UVB_sens_prot"/>
    <property type="match status" value="1"/>
</dbReference>
<keyword evidence="5" id="KW-0472">Membrane</keyword>
<evidence type="ECO:0000256" key="2">
    <source>
        <dbReference type="ARBA" id="ARBA00007558"/>
    </source>
</evidence>
<reference evidence="9 10" key="1">
    <citation type="journal article" date="2014" name="Mol. Plant">
        <title>Chromosome Scale Genome Assembly and Transcriptome Profiling of Nannochloropsis gaditana in Nitrogen Depletion.</title>
        <authorList>
            <person name="Corteggiani Carpinelli E."/>
            <person name="Telatin A."/>
            <person name="Vitulo N."/>
            <person name="Forcato C."/>
            <person name="D'Angelo M."/>
            <person name="Schiavon R."/>
            <person name="Vezzi A."/>
            <person name="Giacometti G.M."/>
            <person name="Morosinotto T."/>
            <person name="Valle G."/>
        </authorList>
    </citation>
    <scope>NUCLEOTIDE SEQUENCE [LARGE SCALE GENOMIC DNA]</scope>
    <source>
        <strain evidence="9 10">B-31</strain>
    </source>
</reference>
<keyword evidence="3" id="KW-0812">Transmembrane</keyword>
<evidence type="ECO:0000256" key="4">
    <source>
        <dbReference type="ARBA" id="ARBA00022989"/>
    </source>
</evidence>
<gene>
    <name evidence="9" type="ORF">Naga_100010g39</name>
</gene>
<evidence type="ECO:0000256" key="5">
    <source>
        <dbReference type="ARBA" id="ARBA00023136"/>
    </source>
</evidence>
<keyword evidence="6" id="KW-0732">Signal</keyword>
<protein>
    <submittedName>
        <fullName evidence="9">Uncharacterized protein</fullName>
    </submittedName>
</protein>
<dbReference type="GO" id="GO:0016020">
    <property type="term" value="C:membrane"/>
    <property type="evidence" value="ECO:0007669"/>
    <property type="project" value="UniProtKB-SubCell"/>
</dbReference>
<sequence>MMDKRLTFPWLLPVILAVMTADATTDAFLSHLPSHKGDPSMSMVNVADVALISESRSGSNDGNFFISYGMEQNGRLIPLPVPHSPTLSRPSDASRVSTPHYDSRANRYSSIMWVIRKQSEVRSIVRNAKRRLKTLLHTVFLPVGFPSSVAPEYLRYQQWNVVQDLSTYLRGILATQAILEGVGVGREGATPLAATLQWITRDGASMMSGLVFTSFLSTNFGVNAKSWRLFADFMVDIGITLDMLAPLFPKNFLLCICLASVCKSLCGIAAGASNGNIVEHMARTNNLAEVLAKGGAQHTAVSLFGLGFGMWFARVANQSPRRVWTAYTLLTVIHLTANYAAMRVLAFTSINRRRLNVLLTAFRENASVLSPAEVARRETIIVDVGRWRPPKLWTALFQKGKRRATAELAKDAHAPIWNIRLGVRVKDLTRFAEGLTELQRLFSQEQYMLNMVNVFDGELPTRKVTRKIQIAVALREDATNLTLLKACLHADLIARRGFEAVKRKKGTENIEIISSVISSTYQELCQCFPNMVQGLRRQGWNLERVLLSPEGWIYHKIIE</sequence>
<evidence type="ECO:0000259" key="8">
    <source>
        <dbReference type="Pfam" id="PF24160"/>
    </source>
</evidence>
<comment type="caution">
    <text evidence="9">The sequence shown here is derived from an EMBL/GenBank/DDBJ whole genome shotgun (WGS) entry which is preliminary data.</text>
</comment>
<feature type="chain" id="PRO_5004904157" evidence="6">
    <location>
        <begin position="28"/>
        <end position="559"/>
    </location>
</feature>
<accession>W7U3D2</accession>
<evidence type="ECO:0000313" key="9">
    <source>
        <dbReference type="EMBL" id="EWM27199.1"/>
    </source>
</evidence>
<evidence type="ECO:0000256" key="3">
    <source>
        <dbReference type="ARBA" id="ARBA00022692"/>
    </source>
</evidence>
<dbReference type="Pfam" id="PF24160">
    <property type="entry name" value="UVB_sens_C"/>
    <property type="match status" value="1"/>
</dbReference>
<dbReference type="InterPro" id="IPR055412">
    <property type="entry name" value="UVB_sens_C"/>
</dbReference>
<feature type="domain" description="Protein root UVB sensitive/RUS" evidence="7">
    <location>
        <begin position="128"/>
        <end position="364"/>
    </location>
</feature>
<name>W7U3D2_9STRA</name>
<comment type="similarity">
    <text evidence="2">Belongs to the RUS1 family.</text>
</comment>
<evidence type="ECO:0000259" key="7">
    <source>
        <dbReference type="Pfam" id="PF04884"/>
    </source>
</evidence>
<evidence type="ECO:0000256" key="1">
    <source>
        <dbReference type="ARBA" id="ARBA00004370"/>
    </source>
</evidence>
<dbReference type="PANTHER" id="PTHR12770:SF31">
    <property type="entry name" value="RUS FAMILY MEMBER 1"/>
    <property type="match status" value="1"/>
</dbReference>
<dbReference type="InterPro" id="IPR006968">
    <property type="entry name" value="RUS_fam"/>
</dbReference>
<feature type="domain" description="Root UVB sensitive protein C-terminal" evidence="8">
    <location>
        <begin position="417"/>
        <end position="552"/>
    </location>
</feature>
<evidence type="ECO:0000256" key="6">
    <source>
        <dbReference type="SAM" id="SignalP"/>
    </source>
</evidence>
<keyword evidence="10" id="KW-1185">Reference proteome</keyword>
<dbReference type="Proteomes" id="UP000019335">
    <property type="component" value="Chromosome 7"/>
</dbReference>
<evidence type="ECO:0000313" key="10">
    <source>
        <dbReference type="Proteomes" id="UP000019335"/>
    </source>
</evidence>
<dbReference type="AlphaFoldDB" id="W7U3D2"/>
<dbReference type="EMBL" id="AZIL01000517">
    <property type="protein sequence ID" value="EWM27199.1"/>
    <property type="molecule type" value="Genomic_DNA"/>
</dbReference>
<feature type="signal peptide" evidence="6">
    <location>
        <begin position="1"/>
        <end position="27"/>
    </location>
</feature>
<keyword evidence="4" id="KW-1133">Transmembrane helix</keyword>
<dbReference type="OrthoDB" id="364779at2759"/>
<comment type="subcellular location">
    <subcellularLocation>
        <location evidence="1">Membrane</location>
    </subcellularLocation>
</comment>
<organism evidence="9 10">
    <name type="scientific">Nannochloropsis gaditana</name>
    <dbReference type="NCBI Taxonomy" id="72520"/>
    <lineage>
        <taxon>Eukaryota</taxon>
        <taxon>Sar</taxon>
        <taxon>Stramenopiles</taxon>
        <taxon>Ochrophyta</taxon>
        <taxon>Eustigmatophyceae</taxon>
        <taxon>Eustigmatales</taxon>
        <taxon>Monodopsidaceae</taxon>
        <taxon>Nannochloropsis</taxon>
    </lineage>
</organism>
<dbReference type="PANTHER" id="PTHR12770">
    <property type="entry name" value="RUS1 FAMILY PROTEIN C16ORF58"/>
    <property type="match status" value="1"/>
</dbReference>
<proteinExistence type="inferred from homology"/>